<dbReference type="EMBL" id="JBHRTP010000031">
    <property type="protein sequence ID" value="MFC3108391.1"/>
    <property type="molecule type" value="Genomic_DNA"/>
</dbReference>
<feature type="transmembrane region" description="Helical" evidence="6">
    <location>
        <begin position="36"/>
        <end position="54"/>
    </location>
</feature>
<keyword evidence="4 6" id="KW-1133">Transmembrane helix</keyword>
<comment type="caution">
    <text evidence="8">The sequence shown here is derived from an EMBL/GenBank/DDBJ whole genome shotgun (WGS) entry which is preliminary data.</text>
</comment>
<dbReference type="Pfam" id="PF00892">
    <property type="entry name" value="EamA"/>
    <property type="match status" value="2"/>
</dbReference>
<feature type="transmembrane region" description="Helical" evidence="6">
    <location>
        <begin position="179"/>
        <end position="200"/>
    </location>
</feature>
<evidence type="ECO:0000256" key="2">
    <source>
        <dbReference type="ARBA" id="ARBA00007362"/>
    </source>
</evidence>
<feature type="transmembrane region" description="Helical" evidence="6">
    <location>
        <begin position="70"/>
        <end position="88"/>
    </location>
</feature>
<dbReference type="Proteomes" id="UP001595530">
    <property type="component" value="Unassembled WGS sequence"/>
</dbReference>
<dbReference type="NCBIfam" id="NF008432">
    <property type="entry name" value="PRK11272.1"/>
    <property type="match status" value="1"/>
</dbReference>
<feature type="domain" description="EamA" evidence="7">
    <location>
        <begin position="150"/>
        <end position="284"/>
    </location>
</feature>
<keyword evidence="9" id="KW-1185">Reference proteome</keyword>
<dbReference type="PANTHER" id="PTHR32322:SF2">
    <property type="entry name" value="EAMA DOMAIN-CONTAINING PROTEIN"/>
    <property type="match status" value="1"/>
</dbReference>
<sequence length="304" mass="31398">MRSLPKFVLAALLTVYVVWGSTYFAIRYALVSFPPFLQMGTRFLAAGLLLYGFLKLRGAPNPTLRQWRDGALVGILLLGGGTGVVAFAEQTVSSSLTAVFIAVSPLLFALWSGFLFGSWPSGREWLGIGVGFGGVLLLASGAGLAGQPVGLIALFVAVCCWSLGSILSQKKMQLAPGPMGFASEMLAGGAFLLIVSLLRGEAVQLPLDGKAIAAWIYLVTIGSLVGFSAYMYVLSKVPPALASSYAFVNPLIAVALGVGLGGEEITAREGVAMAVIVVSVVLLTMAKAAPKAAKPVSAVGGELA</sequence>
<evidence type="ECO:0000256" key="3">
    <source>
        <dbReference type="ARBA" id="ARBA00022692"/>
    </source>
</evidence>
<name>A0ABV7F3W1_9BURK</name>
<evidence type="ECO:0000259" key="7">
    <source>
        <dbReference type="Pfam" id="PF00892"/>
    </source>
</evidence>
<reference evidence="9" key="1">
    <citation type="journal article" date="2019" name="Int. J. Syst. Evol. Microbiol.">
        <title>The Global Catalogue of Microorganisms (GCM) 10K type strain sequencing project: providing services to taxonomists for standard genome sequencing and annotation.</title>
        <authorList>
            <consortium name="The Broad Institute Genomics Platform"/>
            <consortium name="The Broad Institute Genome Sequencing Center for Infectious Disease"/>
            <person name="Wu L."/>
            <person name="Ma J."/>
        </authorList>
    </citation>
    <scope>NUCLEOTIDE SEQUENCE [LARGE SCALE GENOMIC DNA]</scope>
    <source>
        <strain evidence="9">KCTC 42986</strain>
    </source>
</reference>
<dbReference type="RefSeq" id="WP_390327680.1">
    <property type="nucleotide sequence ID" value="NZ_JBHRTP010000031.1"/>
</dbReference>
<feature type="transmembrane region" description="Helical" evidence="6">
    <location>
        <begin position="149"/>
        <end position="167"/>
    </location>
</feature>
<protein>
    <submittedName>
        <fullName evidence="8">Drug/metabolite exporter YedA</fullName>
    </submittedName>
</protein>
<dbReference type="InterPro" id="IPR000620">
    <property type="entry name" value="EamA_dom"/>
</dbReference>
<comment type="similarity">
    <text evidence="2">Belongs to the EamA transporter family.</text>
</comment>
<accession>A0ABV7F3W1</accession>
<evidence type="ECO:0000256" key="1">
    <source>
        <dbReference type="ARBA" id="ARBA00004141"/>
    </source>
</evidence>
<feature type="transmembrane region" description="Helical" evidence="6">
    <location>
        <begin position="270"/>
        <end position="289"/>
    </location>
</feature>
<evidence type="ECO:0000313" key="8">
    <source>
        <dbReference type="EMBL" id="MFC3108391.1"/>
    </source>
</evidence>
<organism evidence="8 9">
    <name type="scientific">Undibacterium arcticum</name>
    <dbReference type="NCBI Taxonomy" id="1762892"/>
    <lineage>
        <taxon>Bacteria</taxon>
        <taxon>Pseudomonadati</taxon>
        <taxon>Pseudomonadota</taxon>
        <taxon>Betaproteobacteria</taxon>
        <taxon>Burkholderiales</taxon>
        <taxon>Oxalobacteraceae</taxon>
        <taxon>Undibacterium</taxon>
    </lineage>
</organism>
<evidence type="ECO:0000313" key="9">
    <source>
        <dbReference type="Proteomes" id="UP001595530"/>
    </source>
</evidence>
<evidence type="ECO:0000256" key="4">
    <source>
        <dbReference type="ARBA" id="ARBA00022989"/>
    </source>
</evidence>
<feature type="domain" description="EamA" evidence="7">
    <location>
        <begin position="10"/>
        <end position="138"/>
    </location>
</feature>
<feature type="transmembrane region" description="Helical" evidence="6">
    <location>
        <begin position="240"/>
        <end position="258"/>
    </location>
</feature>
<comment type="subcellular location">
    <subcellularLocation>
        <location evidence="1">Membrane</location>
        <topology evidence="1">Multi-pass membrane protein</topology>
    </subcellularLocation>
</comment>
<evidence type="ECO:0000256" key="5">
    <source>
        <dbReference type="ARBA" id="ARBA00023136"/>
    </source>
</evidence>
<feature type="transmembrane region" description="Helical" evidence="6">
    <location>
        <begin position="94"/>
        <end position="116"/>
    </location>
</feature>
<keyword evidence="5 6" id="KW-0472">Membrane</keyword>
<dbReference type="SUPFAM" id="SSF103481">
    <property type="entry name" value="Multidrug resistance efflux transporter EmrE"/>
    <property type="match status" value="2"/>
</dbReference>
<proteinExistence type="inferred from homology"/>
<gene>
    <name evidence="8" type="primary">yedA</name>
    <name evidence="8" type="ORF">ACFOFO_10525</name>
</gene>
<feature type="transmembrane region" description="Helical" evidence="6">
    <location>
        <begin position="125"/>
        <end position="143"/>
    </location>
</feature>
<evidence type="ECO:0000256" key="6">
    <source>
        <dbReference type="SAM" id="Phobius"/>
    </source>
</evidence>
<dbReference type="InterPro" id="IPR050638">
    <property type="entry name" value="AA-Vitamin_Transporters"/>
</dbReference>
<dbReference type="InterPro" id="IPR037185">
    <property type="entry name" value="EmrE-like"/>
</dbReference>
<feature type="transmembrane region" description="Helical" evidence="6">
    <location>
        <begin position="212"/>
        <end position="233"/>
    </location>
</feature>
<keyword evidence="3 6" id="KW-0812">Transmembrane</keyword>
<dbReference type="PANTHER" id="PTHR32322">
    <property type="entry name" value="INNER MEMBRANE TRANSPORTER"/>
    <property type="match status" value="1"/>
</dbReference>